<reference evidence="5" key="1">
    <citation type="submission" date="2022-03" db="EMBL/GenBank/DDBJ databases">
        <authorList>
            <person name="Tunstrom K."/>
        </authorList>
    </citation>
    <scope>NUCLEOTIDE SEQUENCE</scope>
</reference>
<evidence type="ECO:0000313" key="5">
    <source>
        <dbReference type="EMBL" id="CAH2103328.1"/>
    </source>
</evidence>
<comment type="caution">
    <text evidence="5">The sequence shown here is derived from an EMBL/GenBank/DDBJ whole genome shotgun (WGS) entry which is preliminary data.</text>
</comment>
<dbReference type="PANTHER" id="PTHR23080">
    <property type="entry name" value="THAP DOMAIN PROTEIN"/>
    <property type="match status" value="1"/>
</dbReference>
<protein>
    <recommendedName>
        <fullName evidence="4">DDE Tnp4 domain-containing protein</fullName>
    </recommendedName>
</protein>
<name>A0AAU9UW08_EUPED</name>
<evidence type="ECO:0000259" key="4">
    <source>
        <dbReference type="Pfam" id="PF13359"/>
    </source>
</evidence>
<gene>
    <name evidence="5" type="ORF">EEDITHA_LOCUS17859</name>
</gene>
<evidence type="ECO:0000313" key="6">
    <source>
        <dbReference type="Proteomes" id="UP001153954"/>
    </source>
</evidence>
<evidence type="ECO:0000256" key="2">
    <source>
        <dbReference type="ARBA" id="ARBA00022723"/>
    </source>
</evidence>
<evidence type="ECO:0000256" key="3">
    <source>
        <dbReference type="SAM" id="MobiDB-lite"/>
    </source>
</evidence>
<keyword evidence="6" id="KW-1185">Reference proteome</keyword>
<keyword evidence="2" id="KW-0479">Metal-binding</keyword>
<organism evidence="5 6">
    <name type="scientific">Euphydryas editha</name>
    <name type="common">Edith's checkerspot</name>
    <dbReference type="NCBI Taxonomy" id="104508"/>
    <lineage>
        <taxon>Eukaryota</taxon>
        <taxon>Metazoa</taxon>
        <taxon>Ecdysozoa</taxon>
        <taxon>Arthropoda</taxon>
        <taxon>Hexapoda</taxon>
        <taxon>Insecta</taxon>
        <taxon>Pterygota</taxon>
        <taxon>Neoptera</taxon>
        <taxon>Endopterygota</taxon>
        <taxon>Lepidoptera</taxon>
        <taxon>Glossata</taxon>
        <taxon>Ditrysia</taxon>
        <taxon>Papilionoidea</taxon>
        <taxon>Nymphalidae</taxon>
        <taxon>Nymphalinae</taxon>
        <taxon>Euphydryas</taxon>
    </lineage>
</organism>
<feature type="region of interest" description="Disordered" evidence="3">
    <location>
        <begin position="1"/>
        <end position="51"/>
    </location>
</feature>
<feature type="compositionally biased region" description="Polar residues" evidence="3">
    <location>
        <begin position="29"/>
        <end position="44"/>
    </location>
</feature>
<proteinExistence type="predicted"/>
<dbReference type="Pfam" id="PF13359">
    <property type="entry name" value="DDE_Tnp_4"/>
    <property type="match status" value="1"/>
</dbReference>
<dbReference type="InterPro" id="IPR027806">
    <property type="entry name" value="HARBI1_dom"/>
</dbReference>
<sequence>MANKRKRGVSSDTLSNKAHVGELGRGSPAENQLQSPPQSKSATRASFGDQLATSGTQRDFCAGCGVSLKKRRRYSLSGPANSDLRDFIDQNRSKRFQKRNSDRKGTFDPNTKALSESDSICDSCRLAFRDSKMSTSKSSLPEGTINLTLKRASASHKKCVFGCSSKSLHIIPQTVRDKVLVTHRFYLPEGSRYCDKHLSDEQWELLSQTATSCTYNQSHIEDMIDSLRKLADKQQSFFNFEFIDDMCDSQVEQWTGINKDQFKNLLSLLPSLTEAEKKNPSTALALYLIKLHTGGTDERLFSLFNIPRSSAERLMDKARNSLLKDFVPLYLGFSKNDREELKTHNTKIARELFLNGQNDKLITIWDGTYVYIQKSSNYRFQRKSFSMHKHRPLIKPFVAVATDGYILDVFGPFPANKSDANIMLELFANKSGLRSFFLKDDVFLVDRGFRDCVATLIKYGYDVRMPFLAKGNLSLSDFEANLSRLVTKCRFVVEAVNGRFKQCFRYFDKVWQNKSLPHLMDDYRIAAAILNAFHETIESDVTDSRKIAQFMLAKISEPNRLASLVESQRLNKQSVNFQTMDQNSLKDFPKLSLDDLRILALGSYQLKQARSYYSEHVNPDGSYEIQVCRHVRLLSLKSHSINLNNPMLIRARIQSRHHNTTKYYIYILIDQDKSGAEAISGHFCQCKNGKRTIGCCAHIMTVLWFLGWGRFETEISEPAKTLNNIFAVFEESEEEDSA</sequence>
<dbReference type="EMBL" id="CAKOGL010000026">
    <property type="protein sequence ID" value="CAH2103328.1"/>
    <property type="molecule type" value="Genomic_DNA"/>
</dbReference>
<dbReference type="Proteomes" id="UP001153954">
    <property type="component" value="Unassembled WGS sequence"/>
</dbReference>
<comment type="cofactor">
    <cofactor evidence="1">
        <name>a divalent metal cation</name>
        <dbReference type="ChEBI" id="CHEBI:60240"/>
    </cofactor>
</comment>
<feature type="compositionally biased region" description="Basic and acidic residues" evidence="3">
    <location>
        <begin position="83"/>
        <end position="92"/>
    </location>
</feature>
<evidence type="ECO:0000256" key="1">
    <source>
        <dbReference type="ARBA" id="ARBA00001968"/>
    </source>
</evidence>
<feature type="domain" description="DDE Tnp4" evidence="4">
    <location>
        <begin position="366"/>
        <end position="530"/>
    </location>
</feature>
<dbReference type="AlphaFoldDB" id="A0AAU9UW08"/>
<feature type="region of interest" description="Disordered" evidence="3">
    <location>
        <begin position="79"/>
        <end position="115"/>
    </location>
</feature>
<dbReference type="GO" id="GO:0046872">
    <property type="term" value="F:metal ion binding"/>
    <property type="evidence" value="ECO:0007669"/>
    <property type="project" value="UniProtKB-KW"/>
</dbReference>
<accession>A0AAU9UW08</accession>